<dbReference type="OrthoDB" id="10311761at2759"/>
<dbReference type="Proteomes" id="UP001148786">
    <property type="component" value="Unassembled WGS sequence"/>
</dbReference>
<feature type="compositionally biased region" description="Polar residues" evidence="1">
    <location>
        <begin position="202"/>
        <end position="211"/>
    </location>
</feature>
<reference evidence="2" key="1">
    <citation type="submission" date="2022-07" db="EMBL/GenBank/DDBJ databases">
        <title>Genome Sequence of Agrocybe chaxingu.</title>
        <authorList>
            <person name="Buettner E."/>
        </authorList>
    </citation>
    <scope>NUCLEOTIDE SEQUENCE</scope>
    <source>
        <strain evidence="2">MP-N11</strain>
    </source>
</reference>
<evidence type="ECO:0000313" key="3">
    <source>
        <dbReference type="Proteomes" id="UP001148786"/>
    </source>
</evidence>
<dbReference type="EMBL" id="JANKHO010000249">
    <property type="protein sequence ID" value="KAJ3512548.1"/>
    <property type="molecule type" value="Genomic_DNA"/>
</dbReference>
<dbReference type="AlphaFoldDB" id="A0A9W8MXC2"/>
<protein>
    <submittedName>
        <fullName evidence="2">Uncharacterized protein</fullName>
    </submittedName>
</protein>
<feature type="region of interest" description="Disordered" evidence="1">
    <location>
        <begin position="192"/>
        <end position="222"/>
    </location>
</feature>
<accession>A0A9W8MXC2</accession>
<gene>
    <name evidence="2" type="ORF">NLJ89_g3450</name>
</gene>
<comment type="caution">
    <text evidence="2">The sequence shown here is derived from an EMBL/GenBank/DDBJ whole genome shotgun (WGS) entry which is preliminary data.</text>
</comment>
<feature type="region of interest" description="Disordered" evidence="1">
    <location>
        <begin position="147"/>
        <end position="175"/>
    </location>
</feature>
<organism evidence="2 3">
    <name type="scientific">Agrocybe chaxingu</name>
    <dbReference type="NCBI Taxonomy" id="84603"/>
    <lineage>
        <taxon>Eukaryota</taxon>
        <taxon>Fungi</taxon>
        <taxon>Dikarya</taxon>
        <taxon>Basidiomycota</taxon>
        <taxon>Agaricomycotina</taxon>
        <taxon>Agaricomycetes</taxon>
        <taxon>Agaricomycetidae</taxon>
        <taxon>Agaricales</taxon>
        <taxon>Agaricineae</taxon>
        <taxon>Strophariaceae</taxon>
        <taxon>Agrocybe</taxon>
    </lineage>
</organism>
<evidence type="ECO:0000256" key="1">
    <source>
        <dbReference type="SAM" id="MobiDB-lite"/>
    </source>
</evidence>
<evidence type="ECO:0000313" key="2">
    <source>
        <dbReference type="EMBL" id="KAJ3512548.1"/>
    </source>
</evidence>
<keyword evidence="3" id="KW-1185">Reference proteome</keyword>
<sequence>MEPVSQIATIAAVPLAMFPPAAAFYVSITKKDPGSRIAKWSPRLLPALREVNNAKLSIANQELGEFLQAMKRAVAHRKSLEGKLQERSATWLEKKRMADLFASHARRTVQLGEELSSFGHGIAVQCTKQKHPADAKDEHGRCLVCFPPGSEDEDTNHDTISEPTPKGESSEADTSDIIADEVQVYEMGDIDTTAGDLGPAPTYSQSTSECASSAGEPHPDEGGYHTLYITFSDTVNPGENPWDSTASPLRVRRNTHITTEWDT</sequence>
<name>A0A9W8MXC2_9AGAR</name>
<proteinExistence type="predicted"/>